<gene>
    <name evidence="1" type="ORF">METZ01_LOCUS475256</name>
</gene>
<reference evidence="1" key="1">
    <citation type="submission" date="2018-05" db="EMBL/GenBank/DDBJ databases">
        <authorList>
            <person name="Lanie J.A."/>
            <person name="Ng W.-L."/>
            <person name="Kazmierczak K.M."/>
            <person name="Andrzejewski T.M."/>
            <person name="Davidsen T.M."/>
            <person name="Wayne K.J."/>
            <person name="Tettelin H."/>
            <person name="Glass J.I."/>
            <person name="Rusch D."/>
            <person name="Podicherti R."/>
            <person name="Tsui H.-C.T."/>
            <person name="Winkler M.E."/>
        </authorList>
    </citation>
    <scope>NUCLEOTIDE SEQUENCE</scope>
</reference>
<feature type="non-terminal residue" evidence="1">
    <location>
        <position position="1"/>
    </location>
</feature>
<organism evidence="1">
    <name type="scientific">marine metagenome</name>
    <dbReference type="NCBI Taxonomy" id="408172"/>
    <lineage>
        <taxon>unclassified sequences</taxon>
        <taxon>metagenomes</taxon>
        <taxon>ecological metagenomes</taxon>
    </lineage>
</organism>
<dbReference type="AlphaFoldDB" id="A0A383BR63"/>
<feature type="non-terminal residue" evidence="1">
    <location>
        <position position="22"/>
    </location>
</feature>
<accession>A0A383BR63</accession>
<dbReference type="EMBL" id="UINC01202548">
    <property type="protein sequence ID" value="SVE22402.1"/>
    <property type="molecule type" value="Genomic_DNA"/>
</dbReference>
<name>A0A383BR63_9ZZZZ</name>
<proteinExistence type="predicted"/>
<protein>
    <submittedName>
        <fullName evidence="1">Uncharacterized protein</fullName>
    </submittedName>
</protein>
<sequence>YIQRAMTILKLFVQSYTGATKF</sequence>
<evidence type="ECO:0000313" key="1">
    <source>
        <dbReference type="EMBL" id="SVE22402.1"/>
    </source>
</evidence>